<dbReference type="OrthoDB" id="10261637at2759"/>
<sequence length="58" mass="6454">MRACAWVMLRHLGLTEEAQRLRDAVVDVVNVDGIRTSDVGGSHKTSDFMTALEKRLVV</sequence>
<dbReference type="InParanoid" id="E4XF31"/>
<dbReference type="SUPFAM" id="SSF53659">
    <property type="entry name" value="Isocitrate/Isopropylmalate dehydrogenase-like"/>
    <property type="match status" value="1"/>
</dbReference>
<dbReference type="AlphaFoldDB" id="E4XF31"/>
<protein>
    <submittedName>
        <fullName evidence="1">Uncharacterized protein</fullName>
    </submittedName>
</protein>
<evidence type="ECO:0000313" key="2">
    <source>
        <dbReference type="Proteomes" id="UP000001307"/>
    </source>
</evidence>
<dbReference type="Proteomes" id="UP000001307">
    <property type="component" value="Unassembled WGS sequence"/>
</dbReference>
<gene>
    <name evidence="1" type="ORF">GSOID_T00009566001</name>
</gene>
<reference evidence="1" key="1">
    <citation type="journal article" date="2010" name="Science">
        <title>Plasticity of animal genome architecture unmasked by rapid evolution of a pelagic tunicate.</title>
        <authorList>
            <person name="Denoeud F."/>
            <person name="Henriet S."/>
            <person name="Mungpakdee S."/>
            <person name="Aury J.M."/>
            <person name="Da Silva C."/>
            <person name="Brinkmann H."/>
            <person name="Mikhaleva J."/>
            <person name="Olsen L.C."/>
            <person name="Jubin C."/>
            <person name="Canestro C."/>
            <person name="Bouquet J.M."/>
            <person name="Danks G."/>
            <person name="Poulain J."/>
            <person name="Campsteijn C."/>
            <person name="Adamski M."/>
            <person name="Cross I."/>
            <person name="Yadetie F."/>
            <person name="Muffato M."/>
            <person name="Louis A."/>
            <person name="Butcher S."/>
            <person name="Tsagkogeorga G."/>
            <person name="Konrad A."/>
            <person name="Singh S."/>
            <person name="Jensen M.F."/>
            <person name="Cong E.H."/>
            <person name="Eikeseth-Otteraa H."/>
            <person name="Noel B."/>
            <person name="Anthouard V."/>
            <person name="Porcel B.M."/>
            <person name="Kachouri-Lafond R."/>
            <person name="Nishino A."/>
            <person name="Ugolini M."/>
            <person name="Chourrout P."/>
            <person name="Nishida H."/>
            <person name="Aasland R."/>
            <person name="Huzurbazar S."/>
            <person name="Westhof E."/>
            <person name="Delsuc F."/>
            <person name="Lehrach H."/>
            <person name="Reinhardt R."/>
            <person name="Weissenbach J."/>
            <person name="Roy S.W."/>
            <person name="Artiguenave F."/>
            <person name="Postlethwait J.H."/>
            <person name="Manak J.R."/>
            <person name="Thompson E.M."/>
            <person name="Jaillon O."/>
            <person name="Du Pasquier L."/>
            <person name="Boudinot P."/>
            <person name="Liberles D.A."/>
            <person name="Volff J.N."/>
            <person name="Philippe H."/>
            <person name="Lenhard B."/>
            <person name="Roest Crollius H."/>
            <person name="Wincker P."/>
            <person name="Chourrout D."/>
        </authorList>
    </citation>
    <scope>NUCLEOTIDE SEQUENCE [LARGE SCALE GENOMIC DNA]</scope>
</reference>
<evidence type="ECO:0000313" key="1">
    <source>
        <dbReference type="EMBL" id="CBY24216.1"/>
    </source>
</evidence>
<accession>E4XF31</accession>
<proteinExistence type="predicted"/>
<name>E4XF31_OIKDI</name>
<dbReference type="Gene3D" id="3.40.718.10">
    <property type="entry name" value="Isopropylmalate Dehydrogenase"/>
    <property type="match status" value="1"/>
</dbReference>
<organism evidence="1">
    <name type="scientific">Oikopleura dioica</name>
    <name type="common">Tunicate</name>
    <dbReference type="NCBI Taxonomy" id="34765"/>
    <lineage>
        <taxon>Eukaryota</taxon>
        <taxon>Metazoa</taxon>
        <taxon>Chordata</taxon>
        <taxon>Tunicata</taxon>
        <taxon>Appendicularia</taxon>
        <taxon>Copelata</taxon>
        <taxon>Oikopleuridae</taxon>
        <taxon>Oikopleura</taxon>
    </lineage>
</organism>
<dbReference type="EMBL" id="FN653044">
    <property type="protein sequence ID" value="CBY24216.1"/>
    <property type="molecule type" value="Genomic_DNA"/>
</dbReference>
<keyword evidence="2" id="KW-1185">Reference proteome</keyword>